<feature type="transmembrane region" description="Helical" evidence="9">
    <location>
        <begin position="20"/>
        <end position="40"/>
    </location>
</feature>
<dbReference type="Proteomes" id="UP001156690">
    <property type="component" value="Unassembled WGS sequence"/>
</dbReference>
<dbReference type="EMBL" id="BSNX01000075">
    <property type="protein sequence ID" value="GLQ76234.1"/>
    <property type="molecule type" value="Genomic_DNA"/>
</dbReference>
<protein>
    <submittedName>
        <fullName evidence="10">ABC transporter permease</fullName>
    </submittedName>
</protein>
<dbReference type="AlphaFoldDB" id="A0AAV5P105"/>
<reference evidence="11" key="1">
    <citation type="journal article" date="2019" name="Int. J. Syst. Evol. Microbiol.">
        <title>The Global Catalogue of Microorganisms (GCM) 10K type strain sequencing project: providing services to taxonomists for standard genome sequencing and annotation.</title>
        <authorList>
            <consortium name="The Broad Institute Genomics Platform"/>
            <consortium name="The Broad Institute Genome Sequencing Center for Infectious Disease"/>
            <person name="Wu L."/>
            <person name="Ma J."/>
        </authorList>
    </citation>
    <scope>NUCLEOTIDE SEQUENCE [LARGE SCALE GENOMIC DNA]</scope>
    <source>
        <strain evidence="11">NBRC 15640</strain>
    </source>
</reference>
<feature type="transmembrane region" description="Helical" evidence="9">
    <location>
        <begin position="310"/>
        <end position="329"/>
    </location>
</feature>
<comment type="caution">
    <text evidence="10">The sequence shown here is derived from an EMBL/GenBank/DDBJ whole genome shotgun (WGS) entry which is preliminary data.</text>
</comment>
<accession>A0AAV5P105</accession>
<keyword evidence="4" id="KW-1003">Cell membrane</keyword>
<dbReference type="PROSITE" id="PS51257">
    <property type="entry name" value="PROKAR_LIPOPROTEIN"/>
    <property type="match status" value="1"/>
</dbReference>
<proteinExistence type="inferred from homology"/>
<dbReference type="Pfam" id="PF02653">
    <property type="entry name" value="BPD_transp_2"/>
    <property type="match status" value="1"/>
</dbReference>
<evidence type="ECO:0000256" key="8">
    <source>
        <dbReference type="ARBA" id="ARBA00023136"/>
    </source>
</evidence>
<keyword evidence="8 9" id="KW-0472">Membrane</keyword>
<keyword evidence="3" id="KW-0813">Transport</keyword>
<evidence type="ECO:0000313" key="10">
    <source>
        <dbReference type="EMBL" id="GLQ76234.1"/>
    </source>
</evidence>
<evidence type="ECO:0000313" key="11">
    <source>
        <dbReference type="Proteomes" id="UP001156690"/>
    </source>
</evidence>
<feature type="transmembrane region" description="Helical" evidence="9">
    <location>
        <begin position="267"/>
        <end position="298"/>
    </location>
</feature>
<feature type="transmembrane region" description="Helical" evidence="9">
    <location>
        <begin position="103"/>
        <end position="123"/>
    </location>
</feature>
<gene>
    <name evidence="10" type="ORF">GCM10007932_55970</name>
</gene>
<evidence type="ECO:0000256" key="6">
    <source>
        <dbReference type="ARBA" id="ARBA00022692"/>
    </source>
</evidence>
<evidence type="ECO:0000256" key="7">
    <source>
        <dbReference type="ARBA" id="ARBA00022989"/>
    </source>
</evidence>
<evidence type="ECO:0000256" key="3">
    <source>
        <dbReference type="ARBA" id="ARBA00022448"/>
    </source>
</evidence>
<dbReference type="PANTHER" id="PTHR32196:SF21">
    <property type="entry name" value="ABC TRANSPORTER PERMEASE PROTEIN YPHD-RELATED"/>
    <property type="match status" value="1"/>
</dbReference>
<feature type="transmembrane region" description="Helical" evidence="9">
    <location>
        <begin position="61"/>
        <end position="91"/>
    </location>
</feature>
<comment type="similarity">
    <text evidence="2">Belongs to the binding-protein-dependent transport system permease family. AraH/RbsC subfamily.</text>
</comment>
<dbReference type="GO" id="GO:0005886">
    <property type="term" value="C:plasma membrane"/>
    <property type="evidence" value="ECO:0007669"/>
    <property type="project" value="UniProtKB-SubCell"/>
</dbReference>
<dbReference type="PANTHER" id="PTHR32196">
    <property type="entry name" value="ABC TRANSPORTER PERMEASE PROTEIN YPHD-RELATED-RELATED"/>
    <property type="match status" value="1"/>
</dbReference>
<sequence length="352" mass="37514">MSDSNKSLSLPWWKALYRHQATEVWLGAVLLLACVGLSLSTEQFFTLTNLFDLLNASSINLIFAVGLLVVLIAGGIDISFAVGASVVQYIVATTIIDLGGGSWALGVGLSAVVGIALGAINAALIHHFRIISIVVTIATFNAFFGLLMFFTRGVSIYNLPDWWTDRVIIFEHEMANGSWAELTLPVVVMAVCVVATWGLIRHTNIGRQLYAFGNNPEGARRIGINIGAMQYIAFGWMGMMAGIAGLMQVNYAQEVVPNAMYGRELDVLAAVVLGGARLGGGRGTVLGCILGVMLVAVTQNGLNLLGVSPYAFKMVVGVVILVAISVSNMDWSTVSWSSGRFKRAMAKGGAHE</sequence>
<evidence type="ECO:0000256" key="9">
    <source>
        <dbReference type="SAM" id="Phobius"/>
    </source>
</evidence>
<dbReference type="InterPro" id="IPR001851">
    <property type="entry name" value="ABC_transp_permease"/>
</dbReference>
<comment type="subcellular location">
    <subcellularLocation>
        <location evidence="1">Cell inner membrane</location>
        <topology evidence="1">Multi-pass membrane protein</topology>
    </subcellularLocation>
</comment>
<keyword evidence="7 9" id="KW-1133">Transmembrane helix</keyword>
<dbReference type="RefSeq" id="WP_126606487.1">
    <property type="nucleotide sequence ID" value="NZ_AP025145.1"/>
</dbReference>
<feature type="transmembrane region" description="Helical" evidence="9">
    <location>
        <begin position="182"/>
        <end position="200"/>
    </location>
</feature>
<name>A0AAV5P105_9VIBR</name>
<evidence type="ECO:0000256" key="4">
    <source>
        <dbReference type="ARBA" id="ARBA00022475"/>
    </source>
</evidence>
<feature type="transmembrane region" description="Helical" evidence="9">
    <location>
        <begin position="228"/>
        <end position="247"/>
    </location>
</feature>
<dbReference type="GO" id="GO:0022857">
    <property type="term" value="F:transmembrane transporter activity"/>
    <property type="evidence" value="ECO:0007669"/>
    <property type="project" value="InterPro"/>
</dbReference>
<dbReference type="CDD" id="cd06579">
    <property type="entry name" value="TM_PBP1_transp_AraH_like"/>
    <property type="match status" value="1"/>
</dbReference>
<keyword evidence="5" id="KW-0997">Cell inner membrane</keyword>
<feature type="transmembrane region" description="Helical" evidence="9">
    <location>
        <begin position="130"/>
        <end position="150"/>
    </location>
</feature>
<evidence type="ECO:0000256" key="1">
    <source>
        <dbReference type="ARBA" id="ARBA00004429"/>
    </source>
</evidence>
<evidence type="ECO:0000256" key="5">
    <source>
        <dbReference type="ARBA" id="ARBA00022519"/>
    </source>
</evidence>
<evidence type="ECO:0000256" key="2">
    <source>
        <dbReference type="ARBA" id="ARBA00007942"/>
    </source>
</evidence>
<keyword evidence="11" id="KW-1185">Reference proteome</keyword>
<keyword evidence="6 9" id="KW-0812">Transmembrane</keyword>
<organism evidence="10 11">
    <name type="scientific">Vibrio penaeicida</name>
    <dbReference type="NCBI Taxonomy" id="104609"/>
    <lineage>
        <taxon>Bacteria</taxon>
        <taxon>Pseudomonadati</taxon>
        <taxon>Pseudomonadota</taxon>
        <taxon>Gammaproteobacteria</taxon>
        <taxon>Vibrionales</taxon>
        <taxon>Vibrionaceae</taxon>
        <taxon>Vibrio</taxon>
    </lineage>
</organism>